<evidence type="ECO:0000313" key="5">
    <source>
        <dbReference type="EMBL" id="CAF9912666.1"/>
    </source>
</evidence>
<organism evidence="5 6">
    <name type="scientific">Gomphillus americanus</name>
    <dbReference type="NCBI Taxonomy" id="1940652"/>
    <lineage>
        <taxon>Eukaryota</taxon>
        <taxon>Fungi</taxon>
        <taxon>Dikarya</taxon>
        <taxon>Ascomycota</taxon>
        <taxon>Pezizomycotina</taxon>
        <taxon>Lecanoromycetes</taxon>
        <taxon>OSLEUM clade</taxon>
        <taxon>Ostropomycetidae</taxon>
        <taxon>Ostropales</taxon>
        <taxon>Graphidaceae</taxon>
        <taxon>Gomphilloideae</taxon>
        <taxon>Gomphillus</taxon>
    </lineage>
</organism>
<feature type="transmembrane region" description="Helical" evidence="3">
    <location>
        <begin position="377"/>
        <end position="394"/>
    </location>
</feature>
<evidence type="ECO:0000259" key="4">
    <source>
        <dbReference type="PROSITE" id="PS50086"/>
    </source>
</evidence>
<dbReference type="PANTHER" id="PTHR20913">
    <property type="entry name" value="TBC1 DOMAIN FAMILY MEMBER 20/GTPASE"/>
    <property type="match status" value="1"/>
</dbReference>
<dbReference type="PANTHER" id="PTHR20913:SF7">
    <property type="entry name" value="RE60063P"/>
    <property type="match status" value="1"/>
</dbReference>
<keyword evidence="3" id="KW-0812">Transmembrane</keyword>
<dbReference type="GO" id="GO:0006888">
    <property type="term" value="P:endoplasmic reticulum to Golgi vesicle-mediated transport"/>
    <property type="evidence" value="ECO:0007669"/>
    <property type="project" value="TreeGrafter"/>
</dbReference>
<comment type="caution">
    <text evidence="5">The sequence shown here is derived from an EMBL/GenBank/DDBJ whole genome shotgun (WGS) entry which is preliminary data.</text>
</comment>
<sequence>MELDELHESPRLNQRQTTTESRDEGLVEKSPCAVIDVERSASIKSASRNLDVQQLARIATLPGGFLTDELRRETWPILLRKDFKSPTKQSVLDWHTLPRHRDEPQIELDVNRSFVYYPSHESEGKLEERRAQLSDTIVATLREHPMLCYFQGYHDIVQVLLLVLGEELAQATVPYLSILRIRDFMLPVLSPSFEHLQLVPAIVAAVDMDLAKHLAPAQPFFALSSTLTMFAHNIEDYQEIARLFDFLLAHEASLSMYLYAAIIMSRRKELFEIEPGDADMLHFTLSKLPKHIDIDNLIKRAMGIFKAHPPEKLPLRAWAKISTHSVLKTTRSEDRDGVVSIQTLEDGITLFEKQAKRLERQAFCKHIRSSLWTYRRPIGGICMAIFVGVLSIWIRRTENDLPALLTAKTLRVLTSWLS</sequence>
<dbReference type="Gene3D" id="1.10.472.80">
    <property type="entry name" value="Ypt/Rab-GAP domain of gyp1p, domain 3"/>
    <property type="match status" value="1"/>
</dbReference>
<dbReference type="SUPFAM" id="SSF47923">
    <property type="entry name" value="Ypt/Rab-GAP domain of gyp1p"/>
    <property type="match status" value="2"/>
</dbReference>
<dbReference type="GO" id="GO:0005789">
    <property type="term" value="C:endoplasmic reticulum membrane"/>
    <property type="evidence" value="ECO:0007669"/>
    <property type="project" value="TreeGrafter"/>
</dbReference>
<protein>
    <recommendedName>
        <fullName evidence="4">Rab-GAP TBC domain-containing protein</fullName>
    </recommendedName>
</protein>
<evidence type="ECO:0000256" key="1">
    <source>
        <dbReference type="ARBA" id="ARBA00022468"/>
    </source>
</evidence>
<keyword evidence="3" id="KW-0472">Membrane</keyword>
<accession>A0A8H3F1H0</accession>
<proteinExistence type="predicted"/>
<dbReference type="SMART" id="SM00164">
    <property type="entry name" value="TBC"/>
    <property type="match status" value="1"/>
</dbReference>
<reference evidence="5" key="1">
    <citation type="submission" date="2021-03" db="EMBL/GenBank/DDBJ databases">
        <authorList>
            <person name="Tagirdzhanova G."/>
        </authorList>
    </citation>
    <scope>NUCLEOTIDE SEQUENCE</scope>
</reference>
<dbReference type="OrthoDB" id="206700at2759"/>
<keyword evidence="3" id="KW-1133">Transmembrane helix</keyword>
<dbReference type="PROSITE" id="PS50086">
    <property type="entry name" value="TBC_RABGAP"/>
    <property type="match status" value="1"/>
</dbReference>
<dbReference type="InterPro" id="IPR000195">
    <property type="entry name" value="Rab-GAP-TBC_dom"/>
</dbReference>
<dbReference type="GO" id="GO:0005096">
    <property type="term" value="F:GTPase activator activity"/>
    <property type="evidence" value="ECO:0007669"/>
    <property type="project" value="UniProtKB-KW"/>
</dbReference>
<evidence type="ECO:0000256" key="2">
    <source>
        <dbReference type="SAM" id="MobiDB-lite"/>
    </source>
</evidence>
<feature type="compositionally biased region" description="Basic and acidic residues" evidence="2">
    <location>
        <begin position="1"/>
        <end position="10"/>
    </location>
</feature>
<feature type="domain" description="Rab-GAP TBC" evidence="4">
    <location>
        <begin position="65"/>
        <end position="251"/>
    </location>
</feature>
<dbReference type="EMBL" id="CAJPDQ010000007">
    <property type="protein sequence ID" value="CAF9912666.1"/>
    <property type="molecule type" value="Genomic_DNA"/>
</dbReference>
<dbReference type="InterPro" id="IPR035969">
    <property type="entry name" value="Rab-GAP_TBC_sf"/>
</dbReference>
<evidence type="ECO:0000256" key="3">
    <source>
        <dbReference type="SAM" id="Phobius"/>
    </source>
</evidence>
<dbReference type="Pfam" id="PF00566">
    <property type="entry name" value="RabGAP-TBC"/>
    <property type="match status" value="1"/>
</dbReference>
<feature type="region of interest" description="Disordered" evidence="2">
    <location>
        <begin position="1"/>
        <end position="27"/>
    </location>
</feature>
<gene>
    <name evidence="5" type="ORF">GOMPHAMPRED_007725</name>
</gene>
<name>A0A8H3F1H0_9LECA</name>
<dbReference type="Proteomes" id="UP000664169">
    <property type="component" value="Unassembled WGS sequence"/>
</dbReference>
<evidence type="ECO:0000313" key="6">
    <source>
        <dbReference type="Proteomes" id="UP000664169"/>
    </source>
</evidence>
<keyword evidence="6" id="KW-1185">Reference proteome</keyword>
<dbReference type="InterPro" id="IPR045913">
    <property type="entry name" value="TBC20/Gyp8-like"/>
</dbReference>
<dbReference type="FunFam" id="1.10.472.80:FF:000060">
    <property type="entry name" value="TBC domain protein, putative"/>
    <property type="match status" value="1"/>
</dbReference>
<dbReference type="AlphaFoldDB" id="A0A8H3F1H0"/>
<dbReference type="Gene3D" id="1.10.8.1310">
    <property type="match status" value="1"/>
</dbReference>
<keyword evidence="1" id="KW-0343">GTPase activation</keyword>